<dbReference type="Pfam" id="PF00881">
    <property type="entry name" value="Nitroreductase"/>
    <property type="match status" value="1"/>
</dbReference>
<feature type="domain" description="Nitroreductase" evidence="3">
    <location>
        <begin position="7"/>
        <end position="79"/>
    </location>
</feature>
<keyword evidence="6" id="KW-1185">Reference proteome</keyword>
<dbReference type="PANTHER" id="PTHR43673">
    <property type="entry name" value="NAD(P)H NITROREDUCTASE YDGI-RELATED"/>
    <property type="match status" value="1"/>
</dbReference>
<evidence type="ECO:0000259" key="3">
    <source>
        <dbReference type="Pfam" id="PF00881"/>
    </source>
</evidence>
<evidence type="ECO:0000259" key="4">
    <source>
        <dbReference type="Pfam" id="PF14512"/>
    </source>
</evidence>
<protein>
    <submittedName>
        <fullName evidence="5">Nitroreductase</fullName>
    </submittedName>
</protein>
<keyword evidence="2" id="KW-0560">Oxidoreductase</keyword>
<dbReference type="Proteomes" id="UP000000674">
    <property type="component" value="Chromosome"/>
</dbReference>
<dbReference type="KEGG" id="mtp:Mthe_1448"/>
<dbReference type="InterPro" id="IPR000415">
    <property type="entry name" value="Nitroreductase-like"/>
</dbReference>
<dbReference type="PANTHER" id="PTHR43673:SF10">
    <property type="entry name" value="NADH DEHYDROGENASE_NAD(P)H NITROREDUCTASE XCC3605-RELATED"/>
    <property type="match status" value="1"/>
</dbReference>
<dbReference type="AlphaFoldDB" id="A0B948"/>
<organism evidence="5 6">
    <name type="scientific">Methanothrix thermoacetophila (strain DSM 6194 / JCM 14653 / NBRC 101360 / PT)</name>
    <name type="common">Methanosaeta thermophila</name>
    <dbReference type="NCBI Taxonomy" id="349307"/>
    <lineage>
        <taxon>Archaea</taxon>
        <taxon>Methanobacteriati</taxon>
        <taxon>Methanobacteriota</taxon>
        <taxon>Stenosarchaea group</taxon>
        <taxon>Methanomicrobia</taxon>
        <taxon>Methanotrichales</taxon>
        <taxon>Methanotrichaceae</taxon>
        <taxon>Methanothrix</taxon>
    </lineage>
</organism>
<comment type="similarity">
    <text evidence="1">Belongs to the nitroreductase family.</text>
</comment>
<dbReference type="HOGENOM" id="CLU_070764_7_1_2"/>
<dbReference type="InterPro" id="IPR029478">
    <property type="entry name" value="TM1586_NiRdase"/>
</dbReference>
<evidence type="ECO:0000256" key="2">
    <source>
        <dbReference type="ARBA" id="ARBA00023002"/>
    </source>
</evidence>
<proteinExistence type="inferred from homology"/>
<dbReference type="Gene3D" id="3.40.109.10">
    <property type="entry name" value="NADH Oxidase"/>
    <property type="match status" value="1"/>
</dbReference>
<dbReference type="CDD" id="cd02139">
    <property type="entry name" value="nitroreductase"/>
    <property type="match status" value="1"/>
</dbReference>
<gene>
    <name evidence="5" type="ordered locus">Mthe_1448</name>
</gene>
<dbReference type="SUPFAM" id="SSF55469">
    <property type="entry name" value="FMN-dependent nitroreductase-like"/>
    <property type="match status" value="1"/>
</dbReference>
<feature type="domain" description="Putative nitroreductase TM1586" evidence="4">
    <location>
        <begin position="96"/>
        <end position="167"/>
    </location>
</feature>
<dbReference type="STRING" id="349307.Mthe_1448"/>
<sequence>MDVIEAIRKRRSIRKYQERPVEEEKLNRILEAGRLAPSAKNLQDWKFVVVRDKERRKRLAEAAKNQWFIAEAPVVIVACGTETKYVMTCGQHTYTIDVSIAVDHMTLEATELGLGTCWIGAFYEDRVKKILDVPENIRVVALLPLGYPAEDPEPRPRKPVEEIVCYERWC</sequence>
<dbReference type="OrthoDB" id="287850at2157"/>
<dbReference type="RefSeq" id="WP_011696614.1">
    <property type="nucleotide sequence ID" value="NC_008553.1"/>
</dbReference>
<accession>A0B948</accession>
<dbReference type="GeneID" id="4461902"/>
<dbReference type="Pfam" id="PF14512">
    <property type="entry name" value="TM1586_NiRdase"/>
    <property type="match status" value="1"/>
</dbReference>
<dbReference type="InterPro" id="IPR029479">
    <property type="entry name" value="Nitroreductase"/>
</dbReference>
<evidence type="ECO:0000256" key="1">
    <source>
        <dbReference type="ARBA" id="ARBA00007118"/>
    </source>
</evidence>
<dbReference type="GO" id="GO:0016491">
    <property type="term" value="F:oxidoreductase activity"/>
    <property type="evidence" value="ECO:0007669"/>
    <property type="project" value="UniProtKB-KW"/>
</dbReference>
<evidence type="ECO:0000313" key="5">
    <source>
        <dbReference type="EMBL" id="ABK15222.1"/>
    </source>
</evidence>
<name>A0B948_METTP</name>
<reference evidence="5 6" key="1">
    <citation type="submission" date="2006-10" db="EMBL/GenBank/DDBJ databases">
        <title>Complete sequence of Methanosaeta thermophila PT.</title>
        <authorList>
            <consortium name="US DOE Joint Genome Institute"/>
            <person name="Copeland A."/>
            <person name="Lucas S."/>
            <person name="Lapidus A."/>
            <person name="Barry K."/>
            <person name="Detter J.C."/>
            <person name="Glavina del Rio T."/>
            <person name="Hammon N."/>
            <person name="Israni S."/>
            <person name="Pitluck S."/>
            <person name="Chain P."/>
            <person name="Malfatti S."/>
            <person name="Shin M."/>
            <person name="Vergez L."/>
            <person name="Schmutz J."/>
            <person name="Larimer F."/>
            <person name="Land M."/>
            <person name="Hauser L."/>
            <person name="Kyrpides N."/>
            <person name="Kim E."/>
            <person name="Smith K.S."/>
            <person name="Ingram-Smith C."/>
            <person name="Richardson P."/>
        </authorList>
    </citation>
    <scope>NUCLEOTIDE SEQUENCE [LARGE SCALE GENOMIC DNA]</scope>
    <source>
        <strain evidence="6">DSM 6194 / JCM 14653 / NBRC 101360 / PT</strain>
    </source>
</reference>
<evidence type="ECO:0000313" key="6">
    <source>
        <dbReference type="Proteomes" id="UP000000674"/>
    </source>
</evidence>
<dbReference type="EMBL" id="CP000477">
    <property type="protein sequence ID" value="ABK15222.1"/>
    <property type="molecule type" value="Genomic_DNA"/>
</dbReference>